<dbReference type="AlphaFoldDB" id="A0A2P2IW80"/>
<dbReference type="EMBL" id="GGEC01004998">
    <property type="protein sequence ID" value="MBW85481.1"/>
    <property type="molecule type" value="Transcribed_RNA"/>
</dbReference>
<sequence length="27" mass="3260">MYKCLNIPKLEDQNFESINTILLRECM</sequence>
<evidence type="ECO:0000313" key="1">
    <source>
        <dbReference type="EMBL" id="MBW85481.1"/>
    </source>
</evidence>
<reference evidence="1" key="1">
    <citation type="submission" date="2018-02" db="EMBL/GenBank/DDBJ databases">
        <title>Rhizophora mucronata_Transcriptome.</title>
        <authorList>
            <person name="Meera S.P."/>
            <person name="Sreeshan A."/>
            <person name="Augustine A."/>
        </authorList>
    </citation>
    <scope>NUCLEOTIDE SEQUENCE</scope>
    <source>
        <tissue evidence="1">Leaf</tissue>
    </source>
</reference>
<protein>
    <submittedName>
        <fullName evidence="1">Uncharacterized protein</fullName>
    </submittedName>
</protein>
<organism evidence="1">
    <name type="scientific">Rhizophora mucronata</name>
    <name type="common">Asiatic mangrove</name>
    <dbReference type="NCBI Taxonomy" id="61149"/>
    <lineage>
        <taxon>Eukaryota</taxon>
        <taxon>Viridiplantae</taxon>
        <taxon>Streptophyta</taxon>
        <taxon>Embryophyta</taxon>
        <taxon>Tracheophyta</taxon>
        <taxon>Spermatophyta</taxon>
        <taxon>Magnoliopsida</taxon>
        <taxon>eudicotyledons</taxon>
        <taxon>Gunneridae</taxon>
        <taxon>Pentapetalae</taxon>
        <taxon>rosids</taxon>
        <taxon>fabids</taxon>
        <taxon>Malpighiales</taxon>
        <taxon>Rhizophoraceae</taxon>
        <taxon>Rhizophora</taxon>
    </lineage>
</organism>
<name>A0A2P2IW80_RHIMU</name>
<accession>A0A2P2IW80</accession>
<proteinExistence type="predicted"/>